<dbReference type="Gene3D" id="2.40.30.10">
    <property type="entry name" value="Translation factors"/>
    <property type="match status" value="1"/>
</dbReference>
<dbReference type="InterPro" id="IPR009001">
    <property type="entry name" value="Transl_elong_EF1A/Init_IF2_C"/>
</dbReference>
<dbReference type="SUPFAM" id="SSF52540">
    <property type="entry name" value="P-loop containing nucleoside triphosphate hydrolases"/>
    <property type="match status" value="1"/>
</dbReference>
<sequence length="542" mass="59163">IMPQTREHFDIVSLLGVKHGVFALTKSDLVDEDMVELVRDEVEDFIKDTPFAASPVIPTSVKSEDGQEELLAALDQIVGKIEERTLGEAVRLPVDRVFTITGRGTVVTGTLWSGVITKEDQLVVLPGEKPVRARSVEVHGEEVEKAFAGQRTAIGLHGIEKRDVERGHCVVSQNDFAATSLVDVEIRLLPGAPVGLKTKARMRFHLGASEAMGRASLIGAQKLAPGESCFAQVVLETPIVAGFGDRFVIRTYSPMRTIGGGTVLDPFASRYRRRDKTLVPRLELLKTEDIGRIVEGYIRAAEFGIRLDVIRVKLSCGIKQLEALVEKLVKEGRAFQPSSGLYLHADALATLEARIEETLKAYQKKQRLTWGMPREELRVRLGSVETTFFNWVLGRMEKGGKLFTKKGAVRAGSGEVELSPAEQGARSLIVGLLKGQPFQPPSEKELAGKAGVPAEAFKKVITLLIEDGEIVRLEPGIVMHESAIEAGKERVTAYLKEHGEGTASDLKTALGTTRKFAVPLLEHLDRAGVTRRSGSTRTLTGS</sequence>
<evidence type="ECO:0000313" key="9">
    <source>
        <dbReference type="Proteomes" id="UP001594288"/>
    </source>
</evidence>
<dbReference type="InterPro" id="IPR015190">
    <property type="entry name" value="Elong_fac_SelB-wing-hlx_typ-2"/>
</dbReference>
<evidence type="ECO:0000259" key="4">
    <source>
        <dbReference type="Pfam" id="PF03144"/>
    </source>
</evidence>
<dbReference type="InterPro" id="IPR036388">
    <property type="entry name" value="WH-like_DNA-bd_sf"/>
</dbReference>
<gene>
    <name evidence="8" type="ORF">ACFL2Z_05030</name>
</gene>
<dbReference type="CDD" id="cd03696">
    <property type="entry name" value="SelB_II"/>
    <property type="match status" value="1"/>
</dbReference>
<dbReference type="InterPro" id="IPR015191">
    <property type="entry name" value="SelB_WHD4"/>
</dbReference>
<evidence type="ECO:0000259" key="5">
    <source>
        <dbReference type="Pfam" id="PF09106"/>
    </source>
</evidence>
<dbReference type="InterPro" id="IPR050055">
    <property type="entry name" value="EF-Tu_GTPase"/>
</dbReference>
<feature type="domain" description="Translation elongation factor SelB winged helix type 2" evidence="5">
    <location>
        <begin position="358"/>
        <end position="409"/>
    </location>
</feature>
<dbReference type="EMBL" id="JBHPEI010000098">
    <property type="protein sequence ID" value="MFC1800251.1"/>
    <property type="molecule type" value="Genomic_DNA"/>
</dbReference>
<dbReference type="InterPro" id="IPR027417">
    <property type="entry name" value="P-loop_NTPase"/>
</dbReference>
<dbReference type="Pfam" id="PF25461">
    <property type="entry name" value="Beta-barrel_SelB"/>
    <property type="match status" value="1"/>
</dbReference>
<dbReference type="SUPFAM" id="SSF50447">
    <property type="entry name" value="Translation proteins"/>
    <property type="match status" value="1"/>
</dbReference>
<name>A0ABV6YQ99_UNCEI</name>
<dbReference type="Pfam" id="PF09106">
    <property type="entry name" value="WHD_2nd_SelB"/>
    <property type="match status" value="1"/>
</dbReference>
<dbReference type="InterPro" id="IPR036390">
    <property type="entry name" value="WH_DNA-bd_sf"/>
</dbReference>
<dbReference type="Gene3D" id="1.10.10.2770">
    <property type="match status" value="1"/>
</dbReference>
<dbReference type="InterPro" id="IPR057335">
    <property type="entry name" value="Beta-barrel_SelB"/>
</dbReference>
<feature type="domain" description="Selenocysteine-specific elongation factor beta-barrel" evidence="7">
    <location>
        <begin position="194"/>
        <end position="268"/>
    </location>
</feature>
<keyword evidence="9" id="KW-1185">Reference proteome</keyword>
<reference evidence="8 9" key="1">
    <citation type="submission" date="2024-09" db="EMBL/GenBank/DDBJ databases">
        <authorList>
            <person name="D'Angelo T."/>
        </authorList>
    </citation>
    <scope>NUCLEOTIDE SEQUENCE [LARGE SCALE GENOMIC DNA]</scope>
    <source>
        <strain evidence="8">SAG AM-311-F02</strain>
    </source>
</reference>
<dbReference type="PANTHER" id="PTHR43721">
    <property type="entry name" value="ELONGATION FACTOR TU-RELATED"/>
    <property type="match status" value="1"/>
</dbReference>
<comment type="caution">
    <text evidence="8">The sequence shown here is derived from an EMBL/GenBank/DDBJ whole genome shotgun (WGS) entry which is preliminary data.</text>
</comment>
<dbReference type="SUPFAM" id="SSF46785">
    <property type="entry name" value="Winged helix' DNA-binding domain"/>
    <property type="match status" value="3"/>
</dbReference>
<dbReference type="Pfam" id="PF00009">
    <property type="entry name" value="GTP_EFTU"/>
    <property type="match status" value="1"/>
</dbReference>
<evidence type="ECO:0000259" key="7">
    <source>
        <dbReference type="Pfam" id="PF25461"/>
    </source>
</evidence>
<feature type="domain" description="Translation elongation factor EFTu-like" evidence="4">
    <location>
        <begin position="104"/>
        <end position="168"/>
    </location>
</feature>
<dbReference type="CDD" id="cd15491">
    <property type="entry name" value="selB_III"/>
    <property type="match status" value="1"/>
</dbReference>
<evidence type="ECO:0000256" key="1">
    <source>
        <dbReference type="ARBA" id="ARBA00022741"/>
    </source>
</evidence>
<keyword evidence="1" id="KW-0547">Nucleotide-binding</keyword>
<accession>A0ABV6YQ99</accession>
<dbReference type="Pfam" id="PF03144">
    <property type="entry name" value="GTP_EFTU_D2"/>
    <property type="match status" value="1"/>
</dbReference>
<dbReference type="Proteomes" id="UP001594288">
    <property type="component" value="Unassembled WGS sequence"/>
</dbReference>
<dbReference type="InterPro" id="IPR000795">
    <property type="entry name" value="T_Tr_GTP-bd_dom"/>
</dbReference>
<evidence type="ECO:0000313" key="8">
    <source>
        <dbReference type="EMBL" id="MFC1800251.1"/>
    </source>
</evidence>
<dbReference type="InterPro" id="IPR009000">
    <property type="entry name" value="Transl_B-barrel_sf"/>
</dbReference>
<feature type="non-terminal residue" evidence="8">
    <location>
        <position position="1"/>
    </location>
</feature>
<dbReference type="Pfam" id="PF09107">
    <property type="entry name" value="WHD_3rd_SelB"/>
    <property type="match status" value="1"/>
</dbReference>
<evidence type="ECO:0000259" key="3">
    <source>
        <dbReference type="Pfam" id="PF00009"/>
    </source>
</evidence>
<evidence type="ECO:0000259" key="6">
    <source>
        <dbReference type="Pfam" id="PF09107"/>
    </source>
</evidence>
<evidence type="ECO:0000256" key="2">
    <source>
        <dbReference type="ARBA" id="ARBA00023134"/>
    </source>
</evidence>
<feature type="domain" description="Tr-type G" evidence="3">
    <location>
        <begin position="1"/>
        <end position="78"/>
    </location>
</feature>
<dbReference type="SUPFAM" id="SSF50465">
    <property type="entry name" value="EF-Tu/eEF-1alpha/eIF2-gamma C-terminal domain"/>
    <property type="match status" value="1"/>
</dbReference>
<protein>
    <submittedName>
        <fullName evidence="8">SelB C-terminal domain-containing protein</fullName>
    </submittedName>
</protein>
<organism evidence="8 9">
    <name type="scientific">Eiseniibacteriota bacterium</name>
    <dbReference type="NCBI Taxonomy" id="2212470"/>
    <lineage>
        <taxon>Bacteria</taxon>
        <taxon>Candidatus Eiseniibacteriota</taxon>
    </lineage>
</organism>
<dbReference type="PANTHER" id="PTHR43721:SF11">
    <property type="entry name" value="SELENOCYSTEINE-SPECIFIC ELONGATION FACTOR"/>
    <property type="match status" value="1"/>
</dbReference>
<proteinExistence type="predicted"/>
<dbReference type="InterPro" id="IPR004161">
    <property type="entry name" value="EFTu-like_2"/>
</dbReference>
<dbReference type="Gene3D" id="1.10.10.10">
    <property type="entry name" value="Winged helix-like DNA-binding domain superfamily/Winged helix DNA-binding domain"/>
    <property type="match status" value="1"/>
</dbReference>
<keyword evidence="2" id="KW-0342">GTP-binding</keyword>
<dbReference type="Gene3D" id="3.40.50.300">
    <property type="entry name" value="P-loop containing nucleotide triphosphate hydrolases"/>
    <property type="match status" value="1"/>
</dbReference>
<feature type="domain" description="Elongation factor SelB fourth winged-helix" evidence="6">
    <location>
        <begin position="494"/>
        <end position="539"/>
    </location>
</feature>